<dbReference type="Pfam" id="PF00534">
    <property type="entry name" value="Glycos_transf_1"/>
    <property type="match status" value="1"/>
</dbReference>
<dbReference type="EMBL" id="MN740584">
    <property type="protein sequence ID" value="QHU35196.1"/>
    <property type="molecule type" value="Genomic_DNA"/>
</dbReference>
<protein>
    <recommendedName>
        <fullName evidence="1">Glycosyl transferase family 1 domain-containing protein</fullName>
    </recommendedName>
</protein>
<organism evidence="2">
    <name type="scientific">viral metagenome</name>
    <dbReference type="NCBI Taxonomy" id="1070528"/>
    <lineage>
        <taxon>unclassified sequences</taxon>
        <taxon>metagenomes</taxon>
        <taxon>organismal metagenomes</taxon>
    </lineage>
</organism>
<proteinExistence type="predicted"/>
<dbReference type="CDD" id="cd03801">
    <property type="entry name" value="GT4_PimA-like"/>
    <property type="match status" value="1"/>
</dbReference>
<evidence type="ECO:0000313" key="2">
    <source>
        <dbReference type="EMBL" id="QHU35196.1"/>
    </source>
</evidence>
<evidence type="ECO:0000259" key="1">
    <source>
        <dbReference type="Pfam" id="PF00534"/>
    </source>
</evidence>
<dbReference type="InterPro" id="IPR001296">
    <property type="entry name" value="Glyco_trans_1"/>
</dbReference>
<feature type="domain" description="Glycosyl transferase family 1" evidence="1">
    <location>
        <begin position="433"/>
        <end position="592"/>
    </location>
</feature>
<sequence length="622" mass="73487">MCDVIIYVLCHDTKLNSDKYSKYSWAKPILLTSQDYSFENVFWKQLNTIRHEWETCDMVGTIAWSAFKKIDLEIVDEIITNKLYYPNQYYHFMDSNVPIPNSNTNKHKHFLTIWNDILKNLGLKTTTENNCNYWMCSPVLMNHFIRWYTNICLPELIKHPLMFADSDYTGEDWNNSIVKENLIKLWGKPYYPYFPFIAERLHKCFFETYYPTHVEKVNNFCHIFYTDTYKDLKHLNKIQSKQHYYKYGQYEKRICDKHTNSMKNELIRYNNLIPKMVFLINHDKQNTGGAQNCLLNLENIYKKNGIRTELLHLEDININNINIAQYILDTSSKNNCCPIVFCSTLVCYNIVSKLSNTAVLTYWFIHEWYDNFTKQFFKNFISDHSVFNSAINLIFSCEASFNNFNNNIPIIKNKHIIHNALPSLEKLDILRNEKQNIIVKQTDTLYLSIIGTIEQRKNQQSFIDNVFYRLKDKYKLIKLLIVGRIAENLNINPTYSNDIILVGVVNNALPFINISDIIVSYSINEVLPLNIIESFYCRKPVVSTNVGGVKEIITDNYDGFLLEINEHNKCFDILCNLIENNDLRNTIGNRAYDSFYKKFNENKTIDKFLSLLDYGQYYKSIE</sequence>
<dbReference type="AlphaFoldDB" id="A0A6C0LWG2"/>
<accession>A0A6C0LWG2</accession>
<dbReference type="GO" id="GO:0016757">
    <property type="term" value="F:glycosyltransferase activity"/>
    <property type="evidence" value="ECO:0007669"/>
    <property type="project" value="InterPro"/>
</dbReference>
<dbReference type="PANTHER" id="PTHR12526">
    <property type="entry name" value="GLYCOSYLTRANSFERASE"/>
    <property type="match status" value="1"/>
</dbReference>
<name>A0A6C0LWG2_9ZZZZ</name>
<dbReference type="Gene3D" id="3.40.50.2000">
    <property type="entry name" value="Glycogen Phosphorylase B"/>
    <property type="match status" value="1"/>
</dbReference>
<dbReference type="SUPFAM" id="SSF53756">
    <property type="entry name" value="UDP-Glycosyltransferase/glycogen phosphorylase"/>
    <property type="match status" value="1"/>
</dbReference>
<reference evidence="2" key="1">
    <citation type="journal article" date="2020" name="Nature">
        <title>Giant virus diversity and host interactions through global metagenomics.</title>
        <authorList>
            <person name="Schulz F."/>
            <person name="Roux S."/>
            <person name="Paez-Espino D."/>
            <person name="Jungbluth S."/>
            <person name="Walsh D.A."/>
            <person name="Denef V.J."/>
            <person name="McMahon K.D."/>
            <person name="Konstantinidis K.T."/>
            <person name="Eloe-Fadrosh E.A."/>
            <person name="Kyrpides N.C."/>
            <person name="Woyke T."/>
        </authorList>
    </citation>
    <scope>NUCLEOTIDE SEQUENCE</scope>
    <source>
        <strain evidence="2">GVMAG-S-1017745-26</strain>
    </source>
</reference>